<dbReference type="CDD" id="cd07422">
    <property type="entry name" value="MPP_ApaH"/>
    <property type="match status" value="1"/>
</dbReference>
<dbReference type="PANTHER" id="PTHR40942:SF4">
    <property type="entry name" value="CYTOCHROME C5"/>
    <property type="match status" value="1"/>
</dbReference>
<name>A0ABT0PKA1_9GAMM</name>
<feature type="domain" description="Calcineurin-like phosphoesterase" evidence="6">
    <location>
        <begin position="1"/>
        <end position="154"/>
    </location>
</feature>
<keyword evidence="3 5" id="KW-0378">Hydrolase</keyword>
<organism evidence="7 8">
    <name type="scientific">Parendozoicomonas callyspongiae</name>
    <dbReference type="NCBI Taxonomy" id="2942213"/>
    <lineage>
        <taxon>Bacteria</taxon>
        <taxon>Pseudomonadati</taxon>
        <taxon>Pseudomonadota</taxon>
        <taxon>Gammaproteobacteria</taxon>
        <taxon>Oceanospirillales</taxon>
        <taxon>Endozoicomonadaceae</taxon>
        <taxon>Parendozoicomonas</taxon>
    </lineage>
</organism>
<comment type="similarity">
    <text evidence="2 5">Belongs to the Ap4A hydrolase family.</text>
</comment>
<dbReference type="Proteomes" id="UP001203338">
    <property type="component" value="Unassembled WGS sequence"/>
</dbReference>
<dbReference type="HAMAP" id="MF_00199">
    <property type="entry name" value="ApaH"/>
    <property type="match status" value="1"/>
</dbReference>
<reference evidence="7 8" key="1">
    <citation type="submission" date="2022-05" db="EMBL/GenBank/DDBJ databases">
        <authorList>
            <person name="Park J.-S."/>
        </authorList>
    </citation>
    <scope>NUCLEOTIDE SEQUENCE [LARGE SCALE GENOMIC DNA]</scope>
    <source>
        <strain evidence="7 8">2012CJ34-2</strain>
    </source>
</reference>
<comment type="caution">
    <text evidence="7">The sequence shown here is derived from an EMBL/GenBank/DDBJ whole genome shotgun (WGS) entry which is preliminary data.</text>
</comment>
<evidence type="ECO:0000256" key="5">
    <source>
        <dbReference type="HAMAP-Rule" id="MF_00199"/>
    </source>
</evidence>
<dbReference type="InterPro" id="IPR029052">
    <property type="entry name" value="Metallo-depent_PP-like"/>
</dbReference>
<protein>
    <recommendedName>
        <fullName evidence="5">Bis(5'-nucleosyl)-tetraphosphatase, symmetrical</fullName>
        <ecNumber evidence="5">3.6.1.41</ecNumber>
    </recommendedName>
    <alternativeName>
        <fullName evidence="5">Ap4A hydrolase</fullName>
    </alternativeName>
    <alternativeName>
        <fullName evidence="5">Diadenosine 5',5'''-P1,P4-tetraphosphate pyrophosphohydrolase</fullName>
    </alternativeName>
    <alternativeName>
        <fullName evidence="5">Diadenosine tetraphosphatase</fullName>
    </alternativeName>
</protein>
<evidence type="ECO:0000256" key="2">
    <source>
        <dbReference type="ARBA" id="ARBA00005419"/>
    </source>
</evidence>
<dbReference type="NCBIfam" id="TIGR00668">
    <property type="entry name" value="apaH"/>
    <property type="match status" value="1"/>
</dbReference>
<evidence type="ECO:0000313" key="7">
    <source>
        <dbReference type="EMBL" id="MCL6271803.1"/>
    </source>
</evidence>
<dbReference type="Gene3D" id="3.60.21.10">
    <property type="match status" value="1"/>
</dbReference>
<dbReference type="InterPro" id="IPR004617">
    <property type="entry name" value="ApaH"/>
</dbReference>
<dbReference type="SUPFAM" id="SSF56300">
    <property type="entry name" value="Metallo-dependent phosphatases"/>
    <property type="match status" value="1"/>
</dbReference>
<evidence type="ECO:0000256" key="1">
    <source>
        <dbReference type="ARBA" id="ARBA00003413"/>
    </source>
</evidence>
<evidence type="ECO:0000259" key="6">
    <source>
        <dbReference type="Pfam" id="PF00149"/>
    </source>
</evidence>
<proteinExistence type="inferred from homology"/>
<sequence>MTTYAVGDIQGCYSTLRKLLDSVEFDEHKDKLWVAGDLVNRGPESLQTLRYLKQLGKRCKAVLGNHDLHLLAIAAGAREPKRGDTITDILKAKDREELLDWLRHRPLVHLSEKKGYLMVHAGVPPIWDEKKILKRAAELEEVIQGPDSDHFFHNMYGNEPNYWSKDLEGIERQRMIANYFTRMRFCNAKGVLELSQKGNTPPRGYAPWYLHKHKREGNLTIIFGHWAALNGQVFREGYEALDTGCVWGGKLTLMRLKDMKRFSVSPDE</sequence>
<dbReference type="GO" id="GO:0008803">
    <property type="term" value="F:bis(5'-nucleosyl)-tetraphosphatase (symmetrical) activity"/>
    <property type="evidence" value="ECO:0007669"/>
    <property type="project" value="UniProtKB-EC"/>
</dbReference>
<keyword evidence="8" id="KW-1185">Reference proteome</keyword>
<comment type="catalytic activity">
    <reaction evidence="4 5">
        <text>P(1),P(4)-bis(5'-adenosyl) tetraphosphate + H2O = 2 ADP + 2 H(+)</text>
        <dbReference type="Rhea" id="RHEA:24252"/>
        <dbReference type="ChEBI" id="CHEBI:15377"/>
        <dbReference type="ChEBI" id="CHEBI:15378"/>
        <dbReference type="ChEBI" id="CHEBI:58141"/>
        <dbReference type="ChEBI" id="CHEBI:456216"/>
        <dbReference type="EC" id="3.6.1.41"/>
    </reaction>
</comment>
<dbReference type="NCBIfam" id="NF001204">
    <property type="entry name" value="PRK00166.1"/>
    <property type="match status" value="1"/>
</dbReference>
<gene>
    <name evidence="5" type="primary">apaH</name>
    <name evidence="7" type="ORF">M3P05_17935</name>
</gene>
<dbReference type="EMBL" id="JAMFLX010000033">
    <property type="protein sequence ID" value="MCL6271803.1"/>
    <property type="molecule type" value="Genomic_DNA"/>
</dbReference>
<evidence type="ECO:0000256" key="4">
    <source>
        <dbReference type="ARBA" id="ARBA00049417"/>
    </source>
</evidence>
<dbReference type="PIRSF" id="PIRSF000903">
    <property type="entry name" value="B5n-ttraPtase_sm"/>
    <property type="match status" value="1"/>
</dbReference>
<dbReference type="RefSeq" id="WP_249701457.1">
    <property type="nucleotide sequence ID" value="NZ_JAMFLX010000033.1"/>
</dbReference>
<evidence type="ECO:0000256" key="3">
    <source>
        <dbReference type="ARBA" id="ARBA00022801"/>
    </source>
</evidence>
<comment type="function">
    <text evidence="1 5">Hydrolyzes diadenosine 5',5'''-P1,P4-tetraphosphate to yield ADP.</text>
</comment>
<dbReference type="EC" id="3.6.1.41" evidence="5"/>
<dbReference type="PANTHER" id="PTHR40942">
    <property type="match status" value="1"/>
</dbReference>
<dbReference type="InterPro" id="IPR004843">
    <property type="entry name" value="Calcineurin-like_PHP"/>
</dbReference>
<evidence type="ECO:0000313" key="8">
    <source>
        <dbReference type="Proteomes" id="UP001203338"/>
    </source>
</evidence>
<accession>A0ABT0PKA1</accession>
<dbReference type="Pfam" id="PF00149">
    <property type="entry name" value="Metallophos"/>
    <property type="match status" value="1"/>
</dbReference>